<dbReference type="VEuPathDB" id="VectorBase:AMAM014282"/>
<evidence type="ECO:0000256" key="9">
    <source>
        <dbReference type="ARBA" id="ARBA00023065"/>
    </source>
</evidence>
<name>A0A182SVI3_9DIPT</name>
<dbReference type="InterPro" id="IPR051432">
    <property type="entry name" value="KCNMA1_auxiliary"/>
</dbReference>
<keyword evidence="5" id="KW-0812">Transmembrane</keyword>
<dbReference type="GO" id="GO:0034220">
    <property type="term" value="P:monoatomic ion transmembrane transport"/>
    <property type="evidence" value="ECO:0007669"/>
    <property type="project" value="UniProtKB-KW"/>
</dbReference>
<evidence type="ECO:0008006" key="15">
    <source>
        <dbReference type="Google" id="ProtNLM"/>
    </source>
</evidence>
<comment type="subcellular location">
    <subcellularLocation>
        <location evidence="1">Cell membrane</location>
        <topology evidence="1">Single-pass membrane protein</topology>
    </subcellularLocation>
</comment>
<evidence type="ECO:0000256" key="1">
    <source>
        <dbReference type="ARBA" id="ARBA00004162"/>
    </source>
</evidence>
<evidence type="ECO:0000256" key="7">
    <source>
        <dbReference type="ARBA" id="ARBA00022737"/>
    </source>
</evidence>
<evidence type="ECO:0000256" key="5">
    <source>
        <dbReference type="ARBA" id="ARBA00022692"/>
    </source>
</evidence>
<keyword evidence="11" id="KW-1015">Disulfide bond</keyword>
<keyword evidence="2" id="KW-0813">Transport</keyword>
<keyword evidence="3" id="KW-1003">Cell membrane</keyword>
<keyword evidence="4" id="KW-0433">Leucine-rich repeat</keyword>
<keyword evidence="12" id="KW-0407">Ion channel</keyword>
<evidence type="ECO:0000256" key="6">
    <source>
        <dbReference type="ARBA" id="ARBA00022729"/>
    </source>
</evidence>
<dbReference type="EnsemblMetazoa" id="AMAM014282-RA">
    <property type="protein sequence ID" value="AMAM014282-PA"/>
    <property type="gene ID" value="AMAM014282"/>
</dbReference>
<dbReference type="SMART" id="SM00369">
    <property type="entry name" value="LRR_TYP"/>
    <property type="match status" value="3"/>
</dbReference>
<organism evidence="13 14">
    <name type="scientific">Anopheles maculatus</name>
    <dbReference type="NCBI Taxonomy" id="74869"/>
    <lineage>
        <taxon>Eukaryota</taxon>
        <taxon>Metazoa</taxon>
        <taxon>Ecdysozoa</taxon>
        <taxon>Arthropoda</taxon>
        <taxon>Hexapoda</taxon>
        <taxon>Insecta</taxon>
        <taxon>Pterygota</taxon>
        <taxon>Neoptera</taxon>
        <taxon>Endopterygota</taxon>
        <taxon>Diptera</taxon>
        <taxon>Nematocera</taxon>
        <taxon>Culicoidea</taxon>
        <taxon>Culicidae</taxon>
        <taxon>Anophelinae</taxon>
        <taxon>Anopheles</taxon>
        <taxon>Anopheles maculatus group</taxon>
    </lineage>
</organism>
<evidence type="ECO:0000256" key="10">
    <source>
        <dbReference type="ARBA" id="ARBA00023136"/>
    </source>
</evidence>
<dbReference type="InterPro" id="IPR001611">
    <property type="entry name" value="Leu-rich_rpt"/>
</dbReference>
<dbReference type="PANTHER" id="PTHR46473">
    <property type="entry name" value="GH08155P"/>
    <property type="match status" value="1"/>
</dbReference>
<dbReference type="PROSITE" id="PS51450">
    <property type="entry name" value="LRR"/>
    <property type="match status" value="3"/>
</dbReference>
<keyword evidence="8" id="KW-1133">Transmembrane helix</keyword>
<dbReference type="AlphaFoldDB" id="A0A182SVI3"/>
<dbReference type="InterPro" id="IPR032675">
    <property type="entry name" value="LRR_dom_sf"/>
</dbReference>
<keyword evidence="9" id="KW-0406">Ion transport</keyword>
<evidence type="ECO:0000256" key="4">
    <source>
        <dbReference type="ARBA" id="ARBA00022614"/>
    </source>
</evidence>
<dbReference type="GO" id="GO:0005886">
    <property type="term" value="C:plasma membrane"/>
    <property type="evidence" value="ECO:0007669"/>
    <property type="project" value="UniProtKB-SubCell"/>
</dbReference>
<sequence>MKLRTLPMGIFDNLYDLETLDLGENQLANGLTNGVFRNLYSLKTLSLDNNNLKTLDTVLFDDLKNLRTIDLSGNELSSLDPQLFHDSLDLELLDLSSNKFTTFDLQQTTFSKTLVELDMDDNQLVSIRVTEDLEELYVENNQLTAIEVDNSPSYNLRSLSIANNKFTELDSLYRFNNLEELDASYNAELKVLELGRISKAMSVLEVLNVSNCIIDELNLAEIEVHAFLELLDVSGNKLPSLELDAYRYFPAVESFIFGGNAFEKFSIEEVLSSFKDLEMIGLDGTTWEPAFLDELESYIQDRDVRFWHHGTAESPTCTIGRVSQLFC</sequence>
<dbReference type="Proteomes" id="UP000075901">
    <property type="component" value="Unassembled WGS sequence"/>
</dbReference>
<evidence type="ECO:0000313" key="13">
    <source>
        <dbReference type="EnsemblMetazoa" id="AMAM014282-PA"/>
    </source>
</evidence>
<evidence type="ECO:0000313" key="14">
    <source>
        <dbReference type="Proteomes" id="UP000075901"/>
    </source>
</evidence>
<evidence type="ECO:0000256" key="2">
    <source>
        <dbReference type="ARBA" id="ARBA00022448"/>
    </source>
</evidence>
<dbReference type="Pfam" id="PF13855">
    <property type="entry name" value="LRR_8"/>
    <property type="match status" value="2"/>
</dbReference>
<keyword evidence="6" id="KW-0732">Signal</keyword>
<dbReference type="Gene3D" id="3.80.10.10">
    <property type="entry name" value="Ribonuclease Inhibitor"/>
    <property type="match status" value="1"/>
</dbReference>
<proteinExistence type="predicted"/>
<evidence type="ECO:0000256" key="3">
    <source>
        <dbReference type="ARBA" id="ARBA00022475"/>
    </source>
</evidence>
<evidence type="ECO:0000256" key="11">
    <source>
        <dbReference type="ARBA" id="ARBA00023157"/>
    </source>
</evidence>
<keyword evidence="7" id="KW-0677">Repeat</keyword>
<accession>A0A182SVI3</accession>
<protein>
    <recommendedName>
        <fullName evidence="15">Leucine rich immune protein (Coil-less)</fullName>
    </recommendedName>
</protein>
<dbReference type="SUPFAM" id="SSF52058">
    <property type="entry name" value="L domain-like"/>
    <property type="match status" value="1"/>
</dbReference>
<keyword evidence="10" id="KW-0472">Membrane</keyword>
<keyword evidence="14" id="KW-1185">Reference proteome</keyword>
<reference evidence="14" key="1">
    <citation type="submission" date="2013-09" db="EMBL/GenBank/DDBJ databases">
        <title>The Genome Sequence of Anopheles maculatus species B.</title>
        <authorList>
            <consortium name="The Broad Institute Genomics Platform"/>
            <person name="Neafsey D.E."/>
            <person name="Besansky N."/>
            <person name="Howell P."/>
            <person name="Walton C."/>
            <person name="Young S.K."/>
            <person name="Zeng Q."/>
            <person name="Gargeya S."/>
            <person name="Fitzgerald M."/>
            <person name="Haas B."/>
            <person name="Abouelleil A."/>
            <person name="Allen A.W."/>
            <person name="Alvarado L."/>
            <person name="Arachchi H.M."/>
            <person name="Berlin A.M."/>
            <person name="Chapman S.B."/>
            <person name="Gainer-Dewar J."/>
            <person name="Goldberg J."/>
            <person name="Griggs A."/>
            <person name="Gujja S."/>
            <person name="Hansen M."/>
            <person name="Howarth C."/>
            <person name="Imamovic A."/>
            <person name="Ireland A."/>
            <person name="Larimer J."/>
            <person name="McCowan C."/>
            <person name="Murphy C."/>
            <person name="Pearson M."/>
            <person name="Poon T.W."/>
            <person name="Priest M."/>
            <person name="Roberts A."/>
            <person name="Saif S."/>
            <person name="Shea T."/>
            <person name="Sisk P."/>
            <person name="Sykes S."/>
            <person name="Wortman J."/>
            <person name="Nusbaum C."/>
            <person name="Birren B."/>
        </authorList>
    </citation>
    <scope>NUCLEOTIDE SEQUENCE [LARGE SCALE GENOMIC DNA]</scope>
    <source>
        <strain evidence="14">maculatus3</strain>
    </source>
</reference>
<reference evidence="13" key="2">
    <citation type="submission" date="2020-05" db="UniProtKB">
        <authorList>
            <consortium name="EnsemblMetazoa"/>
        </authorList>
    </citation>
    <scope>IDENTIFICATION</scope>
    <source>
        <strain evidence="13">maculatus3</strain>
    </source>
</reference>
<dbReference type="PANTHER" id="PTHR46473:SF23">
    <property type="entry name" value="GH08155P"/>
    <property type="match status" value="1"/>
</dbReference>
<evidence type="ECO:0000256" key="12">
    <source>
        <dbReference type="ARBA" id="ARBA00023303"/>
    </source>
</evidence>
<dbReference type="InterPro" id="IPR003591">
    <property type="entry name" value="Leu-rich_rpt_typical-subtyp"/>
</dbReference>
<evidence type="ECO:0000256" key="8">
    <source>
        <dbReference type="ARBA" id="ARBA00022989"/>
    </source>
</evidence>